<keyword evidence="2" id="KW-1185">Reference proteome</keyword>
<gene>
    <name evidence="1" type="ORF">WKW80_32990</name>
</gene>
<evidence type="ECO:0000313" key="1">
    <source>
        <dbReference type="EMBL" id="MEJ8826771.1"/>
    </source>
</evidence>
<accession>A0ABU8W9Q8</accession>
<proteinExistence type="predicted"/>
<dbReference type="Proteomes" id="UP001363010">
    <property type="component" value="Unassembled WGS sequence"/>
</dbReference>
<reference evidence="1 2" key="1">
    <citation type="submission" date="2024-03" db="EMBL/GenBank/DDBJ databases">
        <title>Novel species of the genus Variovorax.</title>
        <authorList>
            <person name="Liu Q."/>
            <person name="Xin Y.-H."/>
        </authorList>
    </citation>
    <scope>NUCLEOTIDE SEQUENCE [LARGE SCALE GENOMIC DNA]</scope>
    <source>
        <strain evidence="1 2">KACC 18501</strain>
    </source>
</reference>
<name>A0ABU8W9Q8_9BURK</name>
<sequence length="65" mass="7276">MTHTKLIVREPVAGSFFWTLMESDAKGDPVRELETAEADFDSYEAALAAGTRALKRLVDREHSTH</sequence>
<protein>
    <submittedName>
        <fullName evidence="1">Uncharacterized protein</fullName>
    </submittedName>
</protein>
<evidence type="ECO:0000313" key="2">
    <source>
        <dbReference type="Proteomes" id="UP001363010"/>
    </source>
</evidence>
<dbReference type="RefSeq" id="WP_340367807.1">
    <property type="nucleotide sequence ID" value="NZ_JBBKZV010000040.1"/>
</dbReference>
<dbReference type="EMBL" id="JBBKZV010000040">
    <property type="protein sequence ID" value="MEJ8826771.1"/>
    <property type="molecule type" value="Genomic_DNA"/>
</dbReference>
<organism evidence="1 2">
    <name type="scientific">Variovorax humicola</name>
    <dbReference type="NCBI Taxonomy" id="1769758"/>
    <lineage>
        <taxon>Bacteria</taxon>
        <taxon>Pseudomonadati</taxon>
        <taxon>Pseudomonadota</taxon>
        <taxon>Betaproteobacteria</taxon>
        <taxon>Burkholderiales</taxon>
        <taxon>Comamonadaceae</taxon>
        <taxon>Variovorax</taxon>
    </lineage>
</organism>
<comment type="caution">
    <text evidence="1">The sequence shown here is derived from an EMBL/GenBank/DDBJ whole genome shotgun (WGS) entry which is preliminary data.</text>
</comment>